<dbReference type="PANTHER" id="PTHR33193:SF74">
    <property type="entry name" value="EXPRESSED PROTEIN"/>
    <property type="match status" value="1"/>
</dbReference>
<gene>
    <name evidence="2" type="ORF">KSP39_PZI002681</name>
</gene>
<dbReference type="PANTHER" id="PTHR33193">
    <property type="entry name" value="DOMAIN PROTEIN, PUTATIVE (DUF3511)-RELATED"/>
    <property type="match status" value="1"/>
</dbReference>
<name>A0AAP0C110_9ASPA</name>
<dbReference type="Proteomes" id="UP001418222">
    <property type="component" value="Unassembled WGS sequence"/>
</dbReference>
<evidence type="ECO:0000256" key="1">
    <source>
        <dbReference type="SAM" id="MobiDB-lite"/>
    </source>
</evidence>
<protein>
    <submittedName>
        <fullName evidence="2">Uncharacterized protein</fullName>
    </submittedName>
</protein>
<keyword evidence="3" id="KW-1185">Reference proteome</keyword>
<feature type="region of interest" description="Disordered" evidence="1">
    <location>
        <begin position="1"/>
        <end position="31"/>
    </location>
</feature>
<organism evidence="2 3">
    <name type="scientific">Platanthera zijinensis</name>
    <dbReference type="NCBI Taxonomy" id="2320716"/>
    <lineage>
        <taxon>Eukaryota</taxon>
        <taxon>Viridiplantae</taxon>
        <taxon>Streptophyta</taxon>
        <taxon>Embryophyta</taxon>
        <taxon>Tracheophyta</taxon>
        <taxon>Spermatophyta</taxon>
        <taxon>Magnoliopsida</taxon>
        <taxon>Liliopsida</taxon>
        <taxon>Asparagales</taxon>
        <taxon>Orchidaceae</taxon>
        <taxon>Orchidoideae</taxon>
        <taxon>Orchideae</taxon>
        <taxon>Orchidinae</taxon>
        <taxon>Platanthera</taxon>
    </lineage>
</organism>
<dbReference type="AlphaFoldDB" id="A0AAP0C110"/>
<reference evidence="2 3" key="1">
    <citation type="journal article" date="2022" name="Nat. Plants">
        <title>Genomes of leafy and leafless Platanthera orchids illuminate the evolution of mycoheterotrophy.</title>
        <authorList>
            <person name="Li M.H."/>
            <person name="Liu K.W."/>
            <person name="Li Z."/>
            <person name="Lu H.C."/>
            <person name="Ye Q.L."/>
            <person name="Zhang D."/>
            <person name="Wang J.Y."/>
            <person name="Li Y.F."/>
            <person name="Zhong Z.M."/>
            <person name="Liu X."/>
            <person name="Yu X."/>
            <person name="Liu D.K."/>
            <person name="Tu X.D."/>
            <person name="Liu B."/>
            <person name="Hao Y."/>
            <person name="Liao X.Y."/>
            <person name="Jiang Y.T."/>
            <person name="Sun W.H."/>
            <person name="Chen J."/>
            <person name="Chen Y.Q."/>
            <person name="Ai Y."/>
            <person name="Zhai J.W."/>
            <person name="Wu S.S."/>
            <person name="Zhou Z."/>
            <person name="Hsiao Y.Y."/>
            <person name="Wu W.L."/>
            <person name="Chen Y.Y."/>
            <person name="Lin Y.F."/>
            <person name="Hsu J.L."/>
            <person name="Li C.Y."/>
            <person name="Wang Z.W."/>
            <person name="Zhao X."/>
            <person name="Zhong W.Y."/>
            <person name="Ma X.K."/>
            <person name="Ma L."/>
            <person name="Huang J."/>
            <person name="Chen G.Z."/>
            <person name="Huang M.Z."/>
            <person name="Huang L."/>
            <person name="Peng D.H."/>
            <person name="Luo Y.B."/>
            <person name="Zou S.Q."/>
            <person name="Chen S.P."/>
            <person name="Lan S."/>
            <person name="Tsai W.C."/>
            <person name="Van de Peer Y."/>
            <person name="Liu Z.J."/>
        </authorList>
    </citation>
    <scope>NUCLEOTIDE SEQUENCE [LARGE SCALE GENOMIC DNA]</scope>
    <source>
        <strain evidence="2">Lor287</strain>
    </source>
</reference>
<dbReference type="Pfam" id="PF12023">
    <property type="entry name" value="DUF3511"/>
    <property type="match status" value="1"/>
</dbReference>
<dbReference type="InterPro" id="IPR021899">
    <property type="entry name" value="DUF3511"/>
</dbReference>
<comment type="caution">
    <text evidence="2">The sequence shown here is derived from an EMBL/GenBank/DDBJ whole genome shotgun (WGS) entry which is preliminary data.</text>
</comment>
<sequence length="66" mass="7251">MYTADQADNSSGPSPRRRKGGGDAEAKRRRRVSGYKSYAVESKVKASILGGFRWIKDKCSALIGRC</sequence>
<dbReference type="EMBL" id="JBBWWQ010000002">
    <property type="protein sequence ID" value="KAK8954979.1"/>
    <property type="molecule type" value="Genomic_DNA"/>
</dbReference>
<evidence type="ECO:0000313" key="3">
    <source>
        <dbReference type="Proteomes" id="UP001418222"/>
    </source>
</evidence>
<proteinExistence type="predicted"/>
<accession>A0AAP0C110</accession>
<evidence type="ECO:0000313" key="2">
    <source>
        <dbReference type="EMBL" id="KAK8954979.1"/>
    </source>
</evidence>